<evidence type="ECO:0000313" key="1">
    <source>
        <dbReference type="EMBL" id="HGI44036.1"/>
    </source>
</evidence>
<gene>
    <name evidence="1" type="ORF">ENV17_06610</name>
</gene>
<comment type="caution">
    <text evidence="1">The sequence shown here is derived from an EMBL/GenBank/DDBJ whole genome shotgun (WGS) entry which is preliminary data.</text>
</comment>
<name>A0A7C4BA60_THEPE</name>
<dbReference type="AlphaFoldDB" id="A0A7C4BA60"/>
<reference evidence="1" key="1">
    <citation type="journal article" date="2020" name="mSystems">
        <title>Genome- and Community-Level Interaction Insights into Carbon Utilization and Element Cycling Functions of Hydrothermarchaeota in Hydrothermal Sediment.</title>
        <authorList>
            <person name="Zhou Z."/>
            <person name="Liu Y."/>
            <person name="Xu W."/>
            <person name="Pan J."/>
            <person name="Luo Z.H."/>
            <person name="Li M."/>
        </authorList>
    </citation>
    <scope>NUCLEOTIDE SEQUENCE [LARGE SCALE GENOMIC DNA]</scope>
    <source>
        <strain evidence="1">SpSt-735</strain>
    </source>
</reference>
<accession>A0A7C4BA60</accession>
<sequence>MNAPTSQLVERLAERLKERGMGVVRRGFLEGVSGIKHFFDLVIEDPESCKKVAASIVEQLGLRDVIFVLATRVDTRIPHVVFTSKVEPSVEKLLKNTNIKIVSLGNVLIISSTRREELEERILEEISRILGEEYRAGNS</sequence>
<dbReference type="EMBL" id="DTFI01000177">
    <property type="protein sequence ID" value="HGI44036.1"/>
    <property type="molecule type" value="Genomic_DNA"/>
</dbReference>
<proteinExistence type="predicted"/>
<organism evidence="1">
    <name type="scientific">Thermofilum pendens</name>
    <dbReference type="NCBI Taxonomy" id="2269"/>
    <lineage>
        <taxon>Archaea</taxon>
        <taxon>Thermoproteota</taxon>
        <taxon>Thermoprotei</taxon>
        <taxon>Thermofilales</taxon>
        <taxon>Thermofilaceae</taxon>
        <taxon>Thermofilum</taxon>
    </lineage>
</organism>
<protein>
    <submittedName>
        <fullName evidence="1">Uncharacterized protein</fullName>
    </submittedName>
</protein>